<dbReference type="Proteomes" id="UP000800094">
    <property type="component" value="Unassembled WGS sequence"/>
</dbReference>
<evidence type="ECO:0000313" key="1">
    <source>
        <dbReference type="EMBL" id="KAF2253797.1"/>
    </source>
</evidence>
<sequence length="256" mass="28930">MPPDLVVVQFTFDSKEKTTTKRTRSYSNRIDQRTIQTARSLAEEQQNHGRYAWGGPEPQYRNLVHTQRAHVQCLHSILLPVSTEVCYREPECRLKSHQIYGRTAETKDDDWGCDECFKKGLIRINKAWERYCNCGNEYNRETGEGAYIKWMCAGCTQKNFKNGGKVLIIYPITETFCGLCGFGLHDEVGKPMGRSPTAVAAPHPPPGWALLPEPPKYDWICEKCGKLLDGLHTACTNKKGCDGEREDGTPVLKMVG</sequence>
<keyword evidence="2" id="KW-1185">Reference proteome</keyword>
<gene>
    <name evidence="1" type="ORF">BU26DRAFT_548180</name>
</gene>
<dbReference type="EMBL" id="ML987191">
    <property type="protein sequence ID" value="KAF2253797.1"/>
    <property type="molecule type" value="Genomic_DNA"/>
</dbReference>
<reference evidence="1" key="1">
    <citation type="journal article" date="2020" name="Stud. Mycol.">
        <title>101 Dothideomycetes genomes: a test case for predicting lifestyles and emergence of pathogens.</title>
        <authorList>
            <person name="Haridas S."/>
            <person name="Albert R."/>
            <person name="Binder M."/>
            <person name="Bloem J."/>
            <person name="Labutti K."/>
            <person name="Salamov A."/>
            <person name="Andreopoulos B."/>
            <person name="Baker S."/>
            <person name="Barry K."/>
            <person name="Bills G."/>
            <person name="Bluhm B."/>
            <person name="Cannon C."/>
            <person name="Castanera R."/>
            <person name="Culley D."/>
            <person name="Daum C."/>
            <person name="Ezra D."/>
            <person name="Gonzalez J."/>
            <person name="Henrissat B."/>
            <person name="Kuo A."/>
            <person name="Liang C."/>
            <person name="Lipzen A."/>
            <person name="Lutzoni F."/>
            <person name="Magnuson J."/>
            <person name="Mondo S."/>
            <person name="Nolan M."/>
            <person name="Ohm R."/>
            <person name="Pangilinan J."/>
            <person name="Park H.-J."/>
            <person name="Ramirez L."/>
            <person name="Alfaro M."/>
            <person name="Sun H."/>
            <person name="Tritt A."/>
            <person name="Yoshinaga Y."/>
            <person name="Zwiers L.-H."/>
            <person name="Turgeon B."/>
            <person name="Goodwin S."/>
            <person name="Spatafora J."/>
            <person name="Crous P."/>
            <person name="Grigoriev I."/>
        </authorList>
    </citation>
    <scope>NUCLEOTIDE SEQUENCE</scope>
    <source>
        <strain evidence="1">CBS 122368</strain>
    </source>
</reference>
<dbReference type="GeneID" id="54585254"/>
<dbReference type="RefSeq" id="XP_033688801.1">
    <property type="nucleotide sequence ID" value="XM_033831924.1"/>
</dbReference>
<protein>
    <submittedName>
        <fullName evidence="1">Uncharacterized protein</fullName>
    </submittedName>
</protein>
<proteinExistence type="predicted"/>
<organism evidence="1 2">
    <name type="scientific">Trematosphaeria pertusa</name>
    <dbReference type="NCBI Taxonomy" id="390896"/>
    <lineage>
        <taxon>Eukaryota</taxon>
        <taxon>Fungi</taxon>
        <taxon>Dikarya</taxon>
        <taxon>Ascomycota</taxon>
        <taxon>Pezizomycotina</taxon>
        <taxon>Dothideomycetes</taxon>
        <taxon>Pleosporomycetidae</taxon>
        <taxon>Pleosporales</taxon>
        <taxon>Massarineae</taxon>
        <taxon>Trematosphaeriaceae</taxon>
        <taxon>Trematosphaeria</taxon>
    </lineage>
</organism>
<dbReference type="AlphaFoldDB" id="A0A6A6IUJ8"/>
<accession>A0A6A6IUJ8</accession>
<evidence type="ECO:0000313" key="2">
    <source>
        <dbReference type="Proteomes" id="UP000800094"/>
    </source>
</evidence>
<name>A0A6A6IUJ8_9PLEO</name>